<reference evidence="2 3" key="1">
    <citation type="submission" date="2020-12" db="EMBL/GenBank/DDBJ databases">
        <title>FDA dAtabase for Regulatory Grade micrObial Sequences (FDA-ARGOS): Supporting development and validation of Infectious Disease Dx tests.</title>
        <authorList>
            <person name="Sproer C."/>
            <person name="Gronow S."/>
            <person name="Severitt S."/>
            <person name="Schroder I."/>
            <person name="Tallon L."/>
            <person name="Sadzewicz L."/>
            <person name="Zhao X."/>
            <person name="Boylan J."/>
            <person name="Ott S."/>
            <person name="Bowen H."/>
            <person name="Vavikolanu K."/>
            <person name="Mehta A."/>
            <person name="Aluvathingal J."/>
            <person name="Nadendla S."/>
            <person name="Lowell S."/>
            <person name="Myers T."/>
            <person name="Yan Y."/>
            <person name="Sichtig H."/>
        </authorList>
    </citation>
    <scope>NUCLEOTIDE SEQUENCE [LARGE SCALE GENOMIC DNA]</scope>
    <source>
        <strain evidence="2 3">FDAARGOS_985</strain>
    </source>
</reference>
<keyword evidence="1" id="KW-0812">Transmembrane</keyword>
<organism evidence="2 3">
    <name type="scientific">Schaalia meyeri</name>
    <dbReference type="NCBI Taxonomy" id="52773"/>
    <lineage>
        <taxon>Bacteria</taxon>
        <taxon>Bacillati</taxon>
        <taxon>Actinomycetota</taxon>
        <taxon>Actinomycetes</taxon>
        <taxon>Actinomycetales</taxon>
        <taxon>Actinomycetaceae</taxon>
        <taxon>Schaalia</taxon>
    </lineage>
</organism>
<feature type="transmembrane region" description="Helical" evidence="1">
    <location>
        <begin position="94"/>
        <end position="114"/>
    </location>
</feature>
<evidence type="ECO:0000256" key="1">
    <source>
        <dbReference type="SAM" id="Phobius"/>
    </source>
</evidence>
<dbReference type="RefSeq" id="WP_050694481.1">
    <property type="nucleotide sequence ID" value="NZ_CP012072.1"/>
</dbReference>
<proteinExistence type="predicted"/>
<dbReference type="AlphaFoldDB" id="A0AAQ0BWD8"/>
<name>A0AAQ0BWD8_9ACTO</name>
<protein>
    <submittedName>
        <fullName evidence="2">Iron ABC transporter</fullName>
    </submittedName>
</protein>
<keyword evidence="3" id="KW-1185">Reference proteome</keyword>
<dbReference type="Proteomes" id="UP000595220">
    <property type="component" value="Chromosome"/>
</dbReference>
<feature type="transmembrane region" description="Helical" evidence="1">
    <location>
        <begin position="41"/>
        <end position="61"/>
    </location>
</feature>
<accession>A0AAQ0BWD8</accession>
<feature type="transmembrane region" description="Helical" evidence="1">
    <location>
        <begin position="68"/>
        <end position="88"/>
    </location>
</feature>
<evidence type="ECO:0000313" key="2">
    <source>
        <dbReference type="EMBL" id="QQC43167.1"/>
    </source>
</evidence>
<evidence type="ECO:0000313" key="3">
    <source>
        <dbReference type="Proteomes" id="UP000595220"/>
    </source>
</evidence>
<dbReference type="KEGG" id="amy:ADJ76_01480"/>
<gene>
    <name evidence="2" type="ORF">I6H42_04955</name>
</gene>
<feature type="transmembrane region" description="Helical" evidence="1">
    <location>
        <begin position="12"/>
        <end position="29"/>
    </location>
</feature>
<dbReference type="EMBL" id="CP066065">
    <property type="protein sequence ID" value="QQC43167.1"/>
    <property type="molecule type" value="Genomic_DNA"/>
</dbReference>
<keyword evidence="1" id="KW-0472">Membrane</keyword>
<keyword evidence="1" id="KW-1133">Transmembrane helix</keyword>
<sequence length="121" mass="13230">MRWATRSTWARIGVLFSIYLLIPALWSGFSSGSEVTEVVKGLAFLILLVILPLVAIGIGAWDGVKEGFSLLWVLAPFLCFLAPMFLFFNESALIYGAAYSVLGVAAHALGAFVYSRRRGRV</sequence>